<organism evidence="1 2">
    <name type="scientific">Rhabdobacter roseus</name>
    <dbReference type="NCBI Taxonomy" id="1655419"/>
    <lineage>
        <taxon>Bacteria</taxon>
        <taxon>Pseudomonadati</taxon>
        <taxon>Bacteroidota</taxon>
        <taxon>Cytophagia</taxon>
        <taxon>Cytophagales</taxon>
        <taxon>Cytophagaceae</taxon>
        <taxon>Rhabdobacter</taxon>
    </lineage>
</organism>
<dbReference type="EMBL" id="JACHGF010000016">
    <property type="protein sequence ID" value="MBB5287365.1"/>
    <property type="molecule type" value="Genomic_DNA"/>
</dbReference>
<dbReference type="RefSeq" id="WP_184179390.1">
    <property type="nucleotide sequence ID" value="NZ_JACHGF010000016.1"/>
</dbReference>
<proteinExistence type="predicted"/>
<sequence>MNDHDNQSLEVQWNNLLDDLGKSIGKRPADLNAVLFLIGVQELGQGAKHFTKEQKQDLMHVGICRVLSLSGYYELEGTDQDGWPHWRLVSSIPQGDILAQETLLKIHILEYFKMSV</sequence>
<gene>
    <name evidence="1" type="ORF">HNQ92_005528</name>
</gene>
<reference evidence="1 2" key="1">
    <citation type="submission" date="2020-08" db="EMBL/GenBank/DDBJ databases">
        <title>Genomic Encyclopedia of Type Strains, Phase IV (KMG-IV): sequencing the most valuable type-strain genomes for metagenomic binning, comparative biology and taxonomic classification.</title>
        <authorList>
            <person name="Goeker M."/>
        </authorList>
    </citation>
    <scope>NUCLEOTIDE SEQUENCE [LARGE SCALE GENOMIC DNA]</scope>
    <source>
        <strain evidence="1 2">DSM 105074</strain>
    </source>
</reference>
<keyword evidence="2" id="KW-1185">Reference proteome</keyword>
<dbReference type="Proteomes" id="UP000557307">
    <property type="component" value="Unassembled WGS sequence"/>
</dbReference>
<accession>A0A840TWQ8</accession>
<evidence type="ECO:0000313" key="2">
    <source>
        <dbReference type="Proteomes" id="UP000557307"/>
    </source>
</evidence>
<protein>
    <submittedName>
        <fullName evidence="1">Uncharacterized protein</fullName>
    </submittedName>
</protein>
<dbReference type="AlphaFoldDB" id="A0A840TWQ8"/>
<name>A0A840TWQ8_9BACT</name>
<comment type="caution">
    <text evidence="1">The sequence shown here is derived from an EMBL/GenBank/DDBJ whole genome shotgun (WGS) entry which is preliminary data.</text>
</comment>
<evidence type="ECO:0000313" key="1">
    <source>
        <dbReference type="EMBL" id="MBB5287365.1"/>
    </source>
</evidence>